<dbReference type="Pfam" id="PF05860">
    <property type="entry name" value="TPS"/>
    <property type="match status" value="1"/>
</dbReference>
<dbReference type="RefSeq" id="WP_272110647.1">
    <property type="nucleotide sequence ID" value="NZ_JAQMTI010000195.1"/>
</dbReference>
<dbReference type="InterPro" id="IPR011050">
    <property type="entry name" value="Pectin_lyase_fold/virulence"/>
</dbReference>
<dbReference type="InterPro" id="IPR008638">
    <property type="entry name" value="FhaB/CdiA-like_TPS"/>
</dbReference>
<dbReference type="SMART" id="SM00912">
    <property type="entry name" value="Haemagg_act"/>
    <property type="match status" value="1"/>
</dbReference>
<dbReference type="Gene3D" id="2.160.20.10">
    <property type="entry name" value="Single-stranded right-handed beta-helix, Pectin lyase-like"/>
    <property type="match status" value="1"/>
</dbReference>
<feature type="domain" description="Filamentous haemagglutinin FhaB/tRNA nuclease CdiA-like TPS" evidence="1">
    <location>
        <begin position="41"/>
        <end position="155"/>
    </location>
</feature>
<protein>
    <submittedName>
        <fullName evidence="2">Filamentous hemagglutinin N-terminal domain-containing protein</fullName>
    </submittedName>
</protein>
<gene>
    <name evidence="2" type="ORF">PN497_15775</name>
</gene>
<organism evidence="2 3">
    <name type="scientific">Sphaerospermopsis kisseleviana CS-549</name>
    <dbReference type="NCBI Taxonomy" id="3021783"/>
    <lineage>
        <taxon>Bacteria</taxon>
        <taxon>Bacillati</taxon>
        <taxon>Cyanobacteriota</taxon>
        <taxon>Cyanophyceae</taxon>
        <taxon>Nostocales</taxon>
        <taxon>Aphanizomenonaceae</taxon>
        <taxon>Sphaerospermopsis</taxon>
        <taxon>Sphaerospermopsis kisseleviana</taxon>
    </lineage>
</organism>
<accession>A0ABT4ZUY2</accession>
<evidence type="ECO:0000313" key="3">
    <source>
        <dbReference type="Proteomes" id="UP001211711"/>
    </source>
</evidence>
<proteinExistence type="predicted"/>
<dbReference type="NCBIfam" id="TIGR01901">
    <property type="entry name" value="adhes_NPXG"/>
    <property type="match status" value="1"/>
</dbReference>
<keyword evidence="3" id="KW-1185">Reference proteome</keyword>
<dbReference type="EMBL" id="JAQMTI010000195">
    <property type="protein sequence ID" value="MDB9442809.1"/>
    <property type="molecule type" value="Genomic_DNA"/>
</dbReference>
<sequence length="358" mass="36115">MNLLADKIGLLLMTPAIAVVTLLQTIAIVKAQSITTDVGLGNTGTNVTPNASNNNQLDITGGATSSDGANLFHSFQNFGLNNGEIANFISNTNIQNILGRVVGGNTSVINGTIQVTGGNSNLFLMNPAGILFGANAILNVPADFTATTANSILLGNLRFNALGNNDYTNLVGTPNGFAFSTTQTGSIVNLGNLAVGAGKNLNIIGGTVVSTGSLSAPGGNIIVTSVPGGNLLRISQPGHLLSLEVEAPSPASPNPPSLLDLLTGNINSASGVTINNGTVELTGSGITVNSGNVVVKDITSASTTLSADQNLTLNGNITTTGSQTYNDNVTIANNPTLTGNGITFNETVDGNSNLTLNA</sequence>
<dbReference type="InterPro" id="IPR012334">
    <property type="entry name" value="Pectin_lyas_fold"/>
</dbReference>
<evidence type="ECO:0000259" key="1">
    <source>
        <dbReference type="SMART" id="SM00912"/>
    </source>
</evidence>
<dbReference type="SUPFAM" id="SSF51126">
    <property type="entry name" value="Pectin lyase-like"/>
    <property type="match status" value="1"/>
</dbReference>
<feature type="non-terminal residue" evidence="2">
    <location>
        <position position="358"/>
    </location>
</feature>
<evidence type="ECO:0000313" key="2">
    <source>
        <dbReference type="EMBL" id="MDB9442809.1"/>
    </source>
</evidence>
<reference evidence="2 3" key="1">
    <citation type="submission" date="2023-01" db="EMBL/GenBank/DDBJ databases">
        <title>Genomes from the Australian National Cyanobacteria Reference Collection.</title>
        <authorList>
            <person name="Willis A."/>
            <person name="Lee E.M.F."/>
        </authorList>
    </citation>
    <scope>NUCLEOTIDE SEQUENCE [LARGE SCALE GENOMIC DNA]</scope>
    <source>
        <strain evidence="2 3">CS-549</strain>
    </source>
</reference>
<name>A0ABT4ZUY2_9CYAN</name>
<comment type="caution">
    <text evidence="2">The sequence shown here is derived from an EMBL/GenBank/DDBJ whole genome shotgun (WGS) entry which is preliminary data.</text>
</comment>
<dbReference type="Proteomes" id="UP001211711">
    <property type="component" value="Unassembled WGS sequence"/>
</dbReference>